<dbReference type="GO" id="GO:0071108">
    <property type="term" value="P:protein K48-linked deubiquitination"/>
    <property type="evidence" value="ECO:0007669"/>
    <property type="project" value="TreeGrafter"/>
</dbReference>
<dbReference type="PROSITE" id="PS50802">
    <property type="entry name" value="OTU"/>
    <property type="match status" value="1"/>
</dbReference>
<feature type="compositionally biased region" description="Pro residues" evidence="7">
    <location>
        <begin position="26"/>
        <end position="39"/>
    </location>
</feature>
<dbReference type="GO" id="GO:0043130">
    <property type="term" value="F:ubiquitin binding"/>
    <property type="evidence" value="ECO:0007669"/>
    <property type="project" value="TreeGrafter"/>
</dbReference>
<dbReference type="PANTHER" id="PTHR12931:SF15">
    <property type="entry name" value="UBIQUITIN THIOESTERASE OTUBAIN-LIKE"/>
    <property type="match status" value="1"/>
</dbReference>
<feature type="region of interest" description="Disordered" evidence="7">
    <location>
        <begin position="1"/>
        <end position="65"/>
    </location>
</feature>
<gene>
    <name evidence="9" type="ORF">CC1G_11204</name>
</gene>
<keyword evidence="5" id="KW-0378">Hydrolase</keyword>
<dbReference type="InterPro" id="IPR019400">
    <property type="entry name" value="Peptidase_C65_otubain"/>
</dbReference>
<evidence type="ECO:0000313" key="10">
    <source>
        <dbReference type="Proteomes" id="UP000001861"/>
    </source>
</evidence>
<proteinExistence type="predicted"/>
<accession>A8NJT6</accession>
<keyword evidence="6" id="KW-0788">Thiol protease</keyword>
<dbReference type="CDD" id="cd22749">
    <property type="entry name" value="Otubain_C65"/>
    <property type="match status" value="1"/>
</dbReference>
<sequence>MSLDSATASLEVLDFDDSVSSGAATPRPPTPKSRPNEPPPVEKPKFKELELDDDDDFGNGGPSFLATFELGSTQALDGLSFHSTQASPVKEGLLLVPEPPPRNSNRRRSKRKTEMTQITPEQAQEQQQPQDQTTQAQLKELSTAEMYDKNQQLFNESIPDVPLVSELAPMATLRAEYENGSASFVSQIDWLVGQGYTGIRRARGDGDCFYRSLAFAYIDQLLHTPPEHRDLKVGSSLSILESTRTAILLSGTDEFILEEPYAMFTALIQNITTPNKKGFKLDSDRLLARFQDQATDPSVDEEDEPVPAYIVYYLRMIASAHLKNNSDQYSGFFYDAERDLEMTAVDFCSRFVDPVGVEADHVQMLALCRELKINLNVAYLDGHKSDSVDFVTFKEGPEDQEPITLLYRLISESVRNAIDAASQTAVGHSRGKRADEAITAMIHELDGFLRVATPTSGLSRTLSVLCAPETMRRAREEDLKRAEKIGVLQARLIQSNAKARRKYLMERFDIMSSFHGSM</sequence>
<feature type="compositionally biased region" description="Basic and acidic residues" evidence="7">
    <location>
        <begin position="40"/>
        <end position="49"/>
    </location>
</feature>
<dbReference type="STRING" id="240176.A8NJT6"/>
<dbReference type="InterPro" id="IPR038765">
    <property type="entry name" value="Papain-like_cys_pep_sf"/>
</dbReference>
<dbReference type="KEGG" id="cci:CC1G_11204"/>
<dbReference type="HOGENOM" id="CLU_525805_0_0_1"/>
<dbReference type="InterPro" id="IPR003323">
    <property type="entry name" value="OTU_dom"/>
</dbReference>
<dbReference type="GO" id="GO:0006508">
    <property type="term" value="P:proteolysis"/>
    <property type="evidence" value="ECO:0007669"/>
    <property type="project" value="UniProtKB-KW"/>
</dbReference>
<dbReference type="GeneID" id="6010805"/>
<dbReference type="eggNOG" id="KOG3991">
    <property type="taxonomic scope" value="Eukaryota"/>
</dbReference>
<comment type="caution">
    <text evidence="9">The sequence shown here is derived from an EMBL/GenBank/DDBJ whole genome shotgun (WGS) entry which is preliminary data.</text>
</comment>
<dbReference type="InParanoid" id="A8NJT6"/>
<evidence type="ECO:0000256" key="1">
    <source>
        <dbReference type="ARBA" id="ARBA00000707"/>
    </source>
</evidence>
<dbReference type="AlphaFoldDB" id="A8NJT6"/>
<protein>
    <recommendedName>
        <fullName evidence="2">ubiquitinyl hydrolase 1</fullName>
        <ecNumber evidence="2">3.4.19.12</ecNumber>
    </recommendedName>
</protein>
<dbReference type="VEuPathDB" id="FungiDB:CC1G_11204"/>
<evidence type="ECO:0000256" key="2">
    <source>
        <dbReference type="ARBA" id="ARBA00012759"/>
    </source>
</evidence>
<dbReference type="GO" id="GO:0004843">
    <property type="term" value="F:cysteine-type deubiquitinase activity"/>
    <property type="evidence" value="ECO:0007669"/>
    <property type="project" value="UniProtKB-EC"/>
</dbReference>
<dbReference type="Pfam" id="PF10275">
    <property type="entry name" value="Peptidase_C65"/>
    <property type="match status" value="1"/>
</dbReference>
<dbReference type="OMA" id="EHRAHEH"/>
<evidence type="ECO:0000256" key="4">
    <source>
        <dbReference type="ARBA" id="ARBA00022786"/>
    </source>
</evidence>
<comment type="catalytic activity">
    <reaction evidence="1">
        <text>Thiol-dependent hydrolysis of ester, thioester, amide, peptide and isopeptide bonds formed by the C-terminal Gly of ubiquitin (a 76-residue protein attached to proteins as an intracellular targeting signal).</text>
        <dbReference type="EC" id="3.4.19.12"/>
    </reaction>
</comment>
<feature type="compositionally biased region" description="Low complexity" evidence="7">
    <location>
        <begin position="116"/>
        <end position="132"/>
    </location>
</feature>
<dbReference type="EMBL" id="AACS02000010">
    <property type="protein sequence ID" value="EAU87532.2"/>
    <property type="molecule type" value="Genomic_DNA"/>
</dbReference>
<evidence type="ECO:0000256" key="7">
    <source>
        <dbReference type="SAM" id="MobiDB-lite"/>
    </source>
</evidence>
<organism evidence="9 10">
    <name type="scientific">Coprinopsis cinerea (strain Okayama-7 / 130 / ATCC MYA-4618 / FGSC 9003)</name>
    <name type="common">Inky cap fungus</name>
    <name type="synonym">Hormographiella aspergillata</name>
    <dbReference type="NCBI Taxonomy" id="240176"/>
    <lineage>
        <taxon>Eukaryota</taxon>
        <taxon>Fungi</taxon>
        <taxon>Dikarya</taxon>
        <taxon>Basidiomycota</taxon>
        <taxon>Agaricomycotina</taxon>
        <taxon>Agaricomycetes</taxon>
        <taxon>Agaricomycetidae</taxon>
        <taxon>Agaricales</taxon>
        <taxon>Agaricineae</taxon>
        <taxon>Psathyrellaceae</taxon>
        <taxon>Coprinopsis</taxon>
    </lineage>
</organism>
<reference evidence="9 10" key="1">
    <citation type="journal article" date="2010" name="Proc. Natl. Acad. Sci. U.S.A.">
        <title>Insights into evolution of multicellular fungi from the assembled chromosomes of the mushroom Coprinopsis cinerea (Coprinus cinereus).</title>
        <authorList>
            <person name="Stajich J.E."/>
            <person name="Wilke S.K."/>
            <person name="Ahren D."/>
            <person name="Au C.H."/>
            <person name="Birren B.W."/>
            <person name="Borodovsky M."/>
            <person name="Burns C."/>
            <person name="Canback B."/>
            <person name="Casselton L.A."/>
            <person name="Cheng C.K."/>
            <person name="Deng J."/>
            <person name="Dietrich F.S."/>
            <person name="Fargo D.C."/>
            <person name="Farman M.L."/>
            <person name="Gathman A.C."/>
            <person name="Goldberg J."/>
            <person name="Guigo R."/>
            <person name="Hoegger P.J."/>
            <person name="Hooker J.B."/>
            <person name="Huggins A."/>
            <person name="James T.Y."/>
            <person name="Kamada T."/>
            <person name="Kilaru S."/>
            <person name="Kodira C."/>
            <person name="Kues U."/>
            <person name="Kupfer D."/>
            <person name="Kwan H.S."/>
            <person name="Lomsadze A."/>
            <person name="Li W."/>
            <person name="Lilly W.W."/>
            <person name="Ma L.J."/>
            <person name="Mackey A.J."/>
            <person name="Manning G."/>
            <person name="Martin F."/>
            <person name="Muraguchi H."/>
            <person name="Natvig D.O."/>
            <person name="Palmerini H."/>
            <person name="Ramesh M.A."/>
            <person name="Rehmeyer C.J."/>
            <person name="Roe B.A."/>
            <person name="Shenoy N."/>
            <person name="Stanke M."/>
            <person name="Ter-Hovhannisyan V."/>
            <person name="Tunlid A."/>
            <person name="Velagapudi R."/>
            <person name="Vision T.J."/>
            <person name="Zeng Q."/>
            <person name="Zolan M.E."/>
            <person name="Pukkila P.J."/>
        </authorList>
    </citation>
    <scope>NUCLEOTIDE SEQUENCE [LARGE SCALE GENOMIC DNA]</scope>
    <source>
        <strain evidence="10">Okayama-7 / 130 / ATCC MYA-4618 / FGSC 9003</strain>
    </source>
</reference>
<dbReference type="EC" id="3.4.19.12" evidence="2"/>
<evidence type="ECO:0000256" key="3">
    <source>
        <dbReference type="ARBA" id="ARBA00022670"/>
    </source>
</evidence>
<dbReference type="OrthoDB" id="18915at2759"/>
<dbReference type="Gene3D" id="1.20.1300.20">
    <property type="entry name" value="Peptidase C65 Otubain, subdomain 2"/>
    <property type="match status" value="1"/>
</dbReference>
<keyword evidence="3" id="KW-0645">Protease</keyword>
<keyword evidence="4" id="KW-0833">Ubl conjugation pathway</keyword>
<dbReference type="SUPFAM" id="SSF54001">
    <property type="entry name" value="Cysteine proteinases"/>
    <property type="match status" value="1"/>
</dbReference>
<dbReference type="RefSeq" id="XP_001834291.2">
    <property type="nucleotide sequence ID" value="XM_001834239.2"/>
</dbReference>
<evidence type="ECO:0000259" key="8">
    <source>
        <dbReference type="PROSITE" id="PS50802"/>
    </source>
</evidence>
<dbReference type="PANTHER" id="PTHR12931">
    <property type="entry name" value="UBIQUITIN THIOLESTERASE PROTEIN OTUB"/>
    <property type="match status" value="1"/>
</dbReference>
<feature type="region of interest" description="Disordered" evidence="7">
    <location>
        <begin position="90"/>
        <end position="132"/>
    </location>
</feature>
<name>A8NJT6_COPC7</name>
<dbReference type="Gene3D" id="3.30.200.60">
    <property type="entry name" value="Peptidase C65 Otubain, subdomain 1"/>
    <property type="match status" value="1"/>
</dbReference>
<keyword evidence="10" id="KW-1185">Reference proteome</keyword>
<dbReference type="InterPro" id="IPR042468">
    <property type="entry name" value="Peptidase_C65_otubain_sub1"/>
</dbReference>
<feature type="domain" description="OTU" evidence="8">
    <location>
        <begin position="197"/>
        <end position="420"/>
    </location>
</feature>
<evidence type="ECO:0000256" key="6">
    <source>
        <dbReference type="ARBA" id="ARBA00022807"/>
    </source>
</evidence>
<evidence type="ECO:0000313" key="9">
    <source>
        <dbReference type="EMBL" id="EAU87532.2"/>
    </source>
</evidence>
<evidence type="ECO:0000256" key="5">
    <source>
        <dbReference type="ARBA" id="ARBA00022801"/>
    </source>
</evidence>
<dbReference type="InterPro" id="IPR042467">
    <property type="entry name" value="Peptidase_C65_otubain_sub2"/>
</dbReference>
<dbReference type="GO" id="GO:0005634">
    <property type="term" value="C:nucleus"/>
    <property type="evidence" value="ECO:0007669"/>
    <property type="project" value="TreeGrafter"/>
</dbReference>
<dbReference type="Proteomes" id="UP000001861">
    <property type="component" value="Unassembled WGS sequence"/>
</dbReference>